<accession>A0A1G2ACB8</accession>
<gene>
    <name evidence="7" type="ORF">A3H61_00630</name>
</gene>
<keyword evidence="1 5" id="KW-0963">Cytoplasm</keyword>
<reference evidence="7 8" key="1">
    <citation type="journal article" date="2016" name="Nat. Commun.">
        <title>Thousands of microbial genomes shed light on interconnected biogeochemical processes in an aquifer system.</title>
        <authorList>
            <person name="Anantharaman K."/>
            <person name="Brown C.T."/>
            <person name="Hug L.A."/>
            <person name="Sharon I."/>
            <person name="Castelle C.J."/>
            <person name="Probst A.J."/>
            <person name="Thomas B.C."/>
            <person name="Singh A."/>
            <person name="Wilkins M.J."/>
            <person name="Karaoz U."/>
            <person name="Brodie E.L."/>
            <person name="Williams K.H."/>
            <person name="Hubbard S.S."/>
            <person name="Banfield J.F."/>
        </authorList>
    </citation>
    <scope>NUCLEOTIDE SEQUENCE [LARGE SCALE GENOMIC DNA]</scope>
</reference>
<protein>
    <recommendedName>
        <fullName evidence="5">Putative pre-16S rRNA nuclease</fullName>
        <ecNumber evidence="5">3.1.-.-</ecNumber>
    </recommendedName>
</protein>
<dbReference type="SUPFAM" id="SSF53098">
    <property type="entry name" value="Ribonuclease H-like"/>
    <property type="match status" value="1"/>
</dbReference>
<dbReference type="AlphaFoldDB" id="A0A1G2ACB8"/>
<evidence type="ECO:0000313" key="7">
    <source>
        <dbReference type="EMBL" id="OGY73677.1"/>
    </source>
</evidence>
<dbReference type="EMBL" id="MHJU01000009">
    <property type="protein sequence ID" value="OGY73677.1"/>
    <property type="molecule type" value="Genomic_DNA"/>
</dbReference>
<proteinExistence type="inferred from homology"/>
<comment type="subcellular location">
    <subcellularLocation>
        <location evidence="5">Cytoplasm</location>
    </subcellularLocation>
</comment>
<organism evidence="7 8">
    <name type="scientific">Candidatus Jacksonbacteria bacterium RIFCSPLOWO2_02_FULL_44_20</name>
    <dbReference type="NCBI Taxonomy" id="1798460"/>
    <lineage>
        <taxon>Bacteria</taxon>
        <taxon>Candidatus Jacksoniibacteriota</taxon>
    </lineage>
</organism>
<dbReference type="InterPro" id="IPR005227">
    <property type="entry name" value="YqgF"/>
</dbReference>
<dbReference type="PANTHER" id="PTHR33317:SF4">
    <property type="entry name" value="POLYNUCLEOTIDYL TRANSFERASE, RIBONUCLEASE H-LIKE SUPERFAMILY PROTEIN"/>
    <property type="match status" value="1"/>
</dbReference>
<sequence length="119" mass="13059">MKHLAIDYGTKRIGLAVSNARGTMALPFGIFENNSALMMNLARIIKEEGIAKIVVGTPDYNKKTPLYKEIQRFIAELKSSLSLPVVSSDELLTSGRGKQKSRHDLAACLILESYLFGAC</sequence>
<dbReference type="InterPro" id="IPR012337">
    <property type="entry name" value="RNaseH-like_sf"/>
</dbReference>
<dbReference type="GO" id="GO:0004518">
    <property type="term" value="F:nuclease activity"/>
    <property type="evidence" value="ECO:0007669"/>
    <property type="project" value="UniProtKB-KW"/>
</dbReference>
<evidence type="ECO:0000256" key="1">
    <source>
        <dbReference type="ARBA" id="ARBA00022490"/>
    </source>
</evidence>
<keyword evidence="4 5" id="KW-0378">Hydrolase</keyword>
<dbReference type="InterPro" id="IPR037027">
    <property type="entry name" value="YqgF/RNaseH-like_dom_sf"/>
</dbReference>
<evidence type="ECO:0000313" key="8">
    <source>
        <dbReference type="Proteomes" id="UP000178315"/>
    </source>
</evidence>
<dbReference type="PANTHER" id="PTHR33317">
    <property type="entry name" value="POLYNUCLEOTIDYL TRANSFERASE, RIBONUCLEASE H-LIKE SUPERFAMILY PROTEIN"/>
    <property type="match status" value="1"/>
</dbReference>
<dbReference type="GO" id="GO:0005829">
    <property type="term" value="C:cytosol"/>
    <property type="evidence" value="ECO:0007669"/>
    <property type="project" value="TreeGrafter"/>
</dbReference>
<keyword evidence="3 5" id="KW-0540">Nuclease</keyword>
<evidence type="ECO:0000256" key="5">
    <source>
        <dbReference type="HAMAP-Rule" id="MF_00651"/>
    </source>
</evidence>
<dbReference type="SMART" id="SM00732">
    <property type="entry name" value="YqgFc"/>
    <property type="match status" value="1"/>
</dbReference>
<dbReference type="Pfam" id="PF03652">
    <property type="entry name" value="RuvX"/>
    <property type="match status" value="1"/>
</dbReference>
<dbReference type="HAMAP" id="MF_00651">
    <property type="entry name" value="Nuclease_YqgF"/>
    <property type="match status" value="1"/>
</dbReference>
<evidence type="ECO:0000256" key="4">
    <source>
        <dbReference type="ARBA" id="ARBA00022801"/>
    </source>
</evidence>
<comment type="function">
    <text evidence="5">Could be a nuclease involved in processing of the 5'-end of pre-16S rRNA.</text>
</comment>
<dbReference type="GO" id="GO:0016788">
    <property type="term" value="F:hydrolase activity, acting on ester bonds"/>
    <property type="evidence" value="ECO:0007669"/>
    <property type="project" value="UniProtKB-UniRule"/>
</dbReference>
<evidence type="ECO:0000256" key="3">
    <source>
        <dbReference type="ARBA" id="ARBA00022722"/>
    </source>
</evidence>
<dbReference type="Gene3D" id="3.30.420.140">
    <property type="entry name" value="YqgF/RNase H-like domain"/>
    <property type="match status" value="1"/>
</dbReference>
<dbReference type="Proteomes" id="UP000178315">
    <property type="component" value="Unassembled WGS sequence"/>
</dbReference>
<evidence type="ECO:0000256" key="2">
    <source>
        <dbReference type="ARBA" id="ARBA00022517"/>
    </source>
</evidence>
<keyword evidence="2 5" id="KW-0690">Ribosome biogenesis</keyword>
<dbReference type="EC" id="3.1.-.-" evidence="5"/>
<evidence type="ECO:0000259" key="6">
    <source>
        <dbReference type="SMART" id="SM00732"/>
    </source>
</evidence>
<feature type="domain" description="YqgF/RNase H-like" evidence="6">
    <location>
        <begin position="1"/>
        <end position="97"/>
    </location>
</feature>
<name>A0A1G2ACB8_9BACT</name>
<comment type="caution">
    <text evidence="7">The sequence shown here is derived from an EMBL/GenBank/DDBJ whole genome shotgun (WGS) entry which is preliminary data.</text>
</comment>
<dbReference type="GO" id="GO:0000967">
    <property type="term" value="P:rRNA 5'-end processing"/>
    <property type="evidence" value="ECO:0007669"/>
    <property type="project" value="UniProtKB-UniRule"/>
</dbReference>
<comment type="similarity">
    <text evidence="5">Belongs to the YqgF HJR family.</text>
</comment>
<dbReference type="InterPro" id="IPR006641">
    <property type="entry name" value="YqgF/RNaseH-like_dom"/>
</dbReference>
<dbReference type="CDD" id="cd16964">
    <property type="entry name" value="YqgF"/>
    <property type="match status" value="1"/>
</dbReference>